<protein>
    <submittedName>
        <fullName evidence="2">UVR domain-containing protein</fullName>
    </submittedName>
</protein>
<name>A0A1I8A5Z9_9BILA</name>
<sequence>MPVHVGFQVVQVTGLNEYDIPKELLVTKEWVSEKLAENRTVPFIVARFVRHTAVICTIPAVKTIKQMIY</sequence>
<dbReference type="AlphaFoldDB" id="A0A1I8A5Z9"/>
<dbReference type="WBParaSite" id="L893_g33207.t2">
    <property type="protein sequence ID" value="L893_g33207.t2"/>
    <property type="gene ID" value="L893_g33207"/>
</dbReference>
<dbReference type="Proteomes" id="UP000095287">
    <property type="component" value="Unplaced"/>
</dbReference>
<organism evidence="1 2">
    <name type="scientific">Steinernema glaseri</name>
    <dbReference type="NCBI Taxonomy" id="37863"/>
    <lineage>
        <taxon>Eukaryota</taxon>
        <taxon>Metazoa</taxon>
        <taxon>Ecdysozoa</taxon>
        <taxon>Nematoda</taxon>
        <taxon>Chromadorea</taxon>
        <taxon>Rhabditida</taxon>
        <taxon>Tylenchina</taxon>
        <taxon>Panagrolaimomorpha</taxon>
        <taxon>Strongyloidoidea</taxon>
        <taxon>Steinernematidae</taxon>
        <taxon>Steinernema</taxon>
    </lineage>
</organism>
<evidence type="ECO:0000313" key="1">
    <source>
        <dbReference type="Proteomes" id="UP000095287"/>
    </source>
</evidence>
<keyword evidence="1" id="KW-1185">Reference proteome</keyword>
<proteinExistence type="predicted"/>
<accession>A0A1I8A5Z9</accession>
<reference evidence="2" key="1">
    <citation type="submission" date="2016-11" db="UniProtKB">
        <authorList>
            <consortium name="WormBaseParasite"/>
        </authorList>
    </citation>
    <scope>IDENTIFICATION</scope>
</reference>
<evidence type="ECO:0000313" key="2">
    <source>
        <dbReference type="WBParaSite" id="L893_g33207.t2"/>
    </source>
</evidence>